<name>A0AAV7MWH3_PLEWA</name>
<accession>A0AAV7MWH3</accession>
<comment type="caution">
    <text evidence="2">The sequence shown here is derived from an EMBL/GenBank/DDBJ whole genome shotgun (WGS) entry which is preliminary data.</text>
</comment>
<dbReference type="Proteomes" id="UP001066276">
    <property type="component" value="Chromosome 9"/>
</dbReference>
<gene>
    <name evidence="2" type="ORF">NDU88_004083</name>
</gene>
<proteinExistence type="predicted"/>
<feature type="region of interest" description="Disordered" evidence="1">
    <location>
        <begin position="106"/>
        <end position="130"/>
    </location>
</feature>
<reference evidence="2" key="1">
    <citation type="journal article" date="2022" name="bioRxiv">
        <title>Sequencing and chromosome-scale assembly of the giantPleurodeles waltlgenome.</title>
        <authorList>
            <person name="Brown T."/>
            <person name="Elewa A."/>
            <person name="Iarovenko S."/>
            <person name="Subramanian E."/>
            <person name="Araus A.J."/>
            <person name="Petzold A."/>
            <person name="Susuki M."/>
            <person name="Suzuki K.-i.T."/>
            <person name="Hayashi T."/>
            <person name="Toyoda A."/>
            <person name="Oliveira C."/>
            <person name="Osipova E."/>
            <person name="Leigh N.D."/>
            <person name="Simon A."/>
            <person name="Yun M.H."/>
        </authorList>
    </citation>
    <scope>NUCLEOTIDE SEQUENCE</scope>
    <source>
        <strain evidence="2">20211129_DDA</strain>
        <tissue evidence="2">Liver</tissue>
    </source>
</reference>
<dbReference type="EMBL" id="JANPWB010000013">
    <property type="protein sequence ID" value="KAJ1106682.1"/>
    <property type="molecule type" value="Genomic_DNA"/>
</dbReference>
<protein>
    <submittedName>
        <fullName evidence="2">Uncharacterized protein</fullName>
    </submittedName>
</protein>
<organism evidence="2 3">
    <name type="scientific">Pleurodeles waltl</name>
    <name type="common">Iberian ribbed newt</name>
    <dbReference type="NCBI Taxonomy" id="8319"/>
    <lineage>
        <taxon>Eukaryota</taxon>
        <taxon>Metazoa</taxon>
        <taxon>Chordata</taxon>
        <taxon>Craniata</taxon>
        <taxon>Vertebrata</taxon>
        <taxon>Euteleostomi</taxon>
        <taxon>Amphibia</taxon>
        <taxon>Batrachia</taxon>
        <taxon>Caudata</taxon>
        <taxon>Salamandroidea</taxon>
        <taxon>Salamandridae</taxon>
        <taxon>Pleurodelinae</taxon>
        <taxon>Pleurodeles</taxon>
    </lineage>
</organism>
<feature type="region of interest" description="Disordered" evidence="1">
    <location>
        <begin position="72"/>
        <end position="93"/>
    </location>
</feature>
<evidence type="ECO:0000256" key="1">
    <source>
        <dbReference type="SAM" id="MobiDB-lite"/>
    </source>
</evidence>
<dbReference type="AlphaFoldDB" id="A0AAV7MWH3"/>
<sequence length="130" mass="14009">MGEFTLGTVARTGSLSPLTPRSPIRQRWTPSYGGSLGREASQRKVYSLTPAVAQAMQRPGIVRAEVVHLLTDSTDRAQSPGLGPRGQRGRVPDLRYPTVGIGTLYAPDPPNARRSQSTPHAVSAFNKVDM</sequence>
<evidence type="ECO:0000313" key="2">
    <source>
        <dbReference type="EMBL" id="KAJ1106682.1"/>
    </source>
</evidence>
<evidence type="ECO:0000313" key="3">
    <source>
        <dbReference type="Proteomes" id="UP001066276"/>
    </source>
</evidence>
<feature type="region of interest" description="Disordered" evidence="1">
    <location>
        <begin position="1"/>
        <end position="40"/>
    </location>
</feature>
<keyword evidence="3" id="KW-1185">Reference proteome</keyword>